<sequence>MGEVKKEEKKVSRRDYLKYTGAAIGGLVVGGALGYLAKPAEVIKETVTAPGVEKTVTVTAPGIEKTVTVTKTAPITETIPTTQIITTSETIKPPELPKLTEPTTPIKLTFWKWQAIALTDERIQSIVNIWNTLHPNVKIEFTVMPELSEPEFIAKVEQATEAGTGPDIIHTSDNDAVTLAYDGYFAEAPEAIRKIVDYYVLPPFNEILYLWGPDMVKRMYAFPGFRGGAAKLGWVNEYHLEEAGLPRDWDPADWNELIDVAKKLTKYDSAGNLVRSGLFLRIAGHVGGIWDKFMPLFLSAGGRGIWYEGGKWHTDLDSQIARDVVQLYLDVLYKYKIYQPGFPGDVTALANEQISMQVPRENSEVIPVMLKVKPEKFSGPEGPKGFHAFAVPPPKKGMPSKTWLDMHMVAVNSKSPPEKQRWAFQFIGWVMSNKDVKLKLYNEIGQWAPFKDIVNDPPFNSPFYQKLTELMKTGTSRLFHPLAATIAYDGGTVLSRIFNREISPEDGLKELARVVLEDANKIVKKS</sequence>
<keyword evidence="4" id="KW-0564">Palmitate</keyword>
<dbReference type="PANTHER" id="PTHR43649:SF33">
    <property type="entry name" value="POLYGALACTURONAN_RHAMNOGALACTURONAN-BINDING PROTEIN YTCQ"/>
    <property type="match status" value="1"/>
</dbReference>
<evidence type="ECO:0000256" key="6">
    <source>
        <dbReference type="SAM" id="Phobius"/>
    </source>
</evidence>
<evidence type="ECO:0008006" key="9">
    <source>
        <dbReference type="Google" id="ProtNLM"/>
    </source>
</evidence>
<protein>
    <recommendedName>
        <fullName evidence="9">Extracellular solute-binding protein</fullName>
    </recommendedName>
</protein>
<gene>
    <name evidence="7" type="ORF">DSO09_05155</name>
</gene>
<keyword evidence="6" id="KW-1133">Transmembrane helix</keyword>
<evidence type="ECO:0000256" key="4">
    <source>
        <dbReference type="ARBA" id="ARBA00023139"/>
    </source>
</evidence>
<dbReference type="Gene3D" id="3.40.190.10">
    <property type="entry name" value="Periplasmic binding protein-like II"/>
    <property type="match status" value="1"/>
</dbReference>
<dbReference type="SUPFAM" id="SSF53850">
    <property type="entry name" value="Periplasmic binding protein-like II"/>
    <property type="match status" value="1"/>
</dbReference>
<reference evidence="7 8" key="1">
    <citation type="journal article" date="2019" name="Nat. Microbiol.">
        <title>Expanding anaerobic alkane metabolism in the domain of Archaea.</title>
        <authorList>
            <person name="Wang Y."/>
            <person name="Wegener G."/>
            <person name="Hou J."/>
            <person name="Wang F."/>
            <person name="Xiao X."/>
        </authorList>
    </citation>
    <scope>NUCLEOTIDE SEQUENCE [LARGE SCALE GENOMIC DNA]</scope>
    <source>
        <strain evidence="7">WYZ-LMO11</strain>
    </source>
</reference>
<keyword evidence="1" id="KW-1003">Cell membrane</keyword>
<organism evidence="7 8">
    <name type="scientific">Thermoproteota archaeon</name>
    <dbReference type="NCBI Taxonomy" id="2056631"/>
    <lineage>
        <taxon>Archaea</taxon>
        <taxon>Thermoproteota</taxon>
    </lineage>
</organism>
<evidence type="ECO:0000256" key="3">
    <source>
        <dbReference type="ARBA" id="ARBA00023136"/>
    </source>
</evidence>
<proteinExistence type="predicted"/>
<dbReference type="AlphaFoldDB" id="A0A523BB77"/>
<dbReference type="InterPro" id="IPR050490">
    <property type="entry name" value="Bact_solute-bd_prot1"/>
</dbReference>
<evidence type="ECO:0000313" key="8">
    <source>
        <dbReference type="Proteomes" id="UP000317265"/>
    </source>
</evidence>
<accession>A0A523BB77</accession>
<keyword evidence="2" id="KW-0732">Signal</keyword>
<keyword evidence="5" id="KW-0449">Lipoprotein</keyword>
<keyword evidence="6" id="KW-0812">Transmembrane</keyword>
<dbReference type="EMBL" id="QNVI01000059">
    <property type="protein sequence ID" value="TDA38112.1"/>
    <property type="molecule type" value="Genomic_DNA"/>
</dbReference>
<name>A0A523BB77_9CREN</name>
<feature type="transmembrane region" description="Helical" evidence="6">
    <location>
        <begin position="16"/>
        <end position="37"/>
    </location>
</feature>
<dbReference type="PANTHER" id="PTHR43649">
    <property type="entry name" value="ARABINOSE-BINDING PROTEIN-RELATED"/>
    <property type="match status" value="1"/>
</dbReference>
<comment type="caution">
    <text evidence="7">The sequence shown here is derived from an EMBL/GenBank/DDBJ whole genome shotgun (WGS) entry which is preliminary data.</text>
</comment>
<dbReference type="PROSITE" id="PS51318">
    <property type="entry name" value="TAT"/>
    <property type="match status" value="1"/>
</dbReference>
<dbReference type="InterPro" id="IPR006059">
    <property type="entry name" value="SBP"/>
</dbReference>
<dbReference type="Proteomes" id="UP000317265">
    <property type="component" value="Unassembled WGS sequence"/>
</dbReference>
<evidence type="ECO:0000256" key="1">
    <source>
        <dbReference type="ARBA" id="ARBA00022475"/>
    </source>
</evidence>
<evidence type="ECO:0000313" key="7">
    <source>
        <dbReference type="EMBL" id="TDA38112.1"/>
    </source>
</evidence>
<evidence type="ECO:0000256" key="2">
    <source>
        <dbReference type="ARBA" id="ARBA00022729"/>
    </source>
</evidence>
<dbReference type="InterPro" id="IPR006311">
    <property type="entry name" value="TAT_signal"/>
</dbReference>
<evidence type="ECO:0000256" key="5">
    <source>
        <dbReference type="ARBA" id="ARBA00023288"/>
    </source>
</evidence>
<keyword evidence="3 6" id="KW-0472">Membrane</keyword>
<dbReference type="Pfam" id="PF01547">
    <property type="entry name" value="SBP_bac_1"/>
    <property type="match status" value="1"/>
</dbReference>